<dbReference type="SMART" id="SM01396">
    <property type="entry name" value="BC10"/>
    <property type="match status" value="1"/>
</dbReference>
<feature type="transmembrane region" description="Helical" evidence="5">
    <location>
        <begin position="39"/>
        <end position="57"/>
    </location>
</feature>
<gene>
    <name evidence="6" type="ORF">M408DRAFT_13712</name>
</gene>
<accession>A0A0C2X7N2</accession>
<dbReference type="GO" id="GO:0016020">
    <property type="term" value="C:membrane"/>
    <property type="evidence" value="ECO:0007669"/>
    <property type="project" value="UniProtKB-SubCell"/>
</dbReference>
<feature type="transmembrane region" description="Helical" evidence="5">
    <location>
        <begin position="6"/>
        <end position="32"/>
    </location>
</feature>
<dbReference type="InterPro" id="IPR009598">
    <property type="entry name" value="BCALP"/>
</dbReference>
<dbReference type="AlphaFoldDB" id="A0A0C2X7N2"/>
<dbReference type="OrthoDB" id="5563033at2759"/>
<keyword evidence="7" id="KW-1185">Reference proteome</keyword>
<comment type="subcellular location">
    <subcellularLocation>
        <location evidence="1">Membrane</location>
    </subcellularLocation>
</comment>
<name>A0A0C2X7N2_SERVB</name>
<protein>
    <submittedName>
        <fullName evidence="6">Uncharacterized protein</fullName>
    </submittedName>
</protein>
<evidence type="ECO:0000313" key="6">
    <source>
        <dbReference type="EMBL" id="KIM34048.1"/>
    </source>
</evidence>
<proteinExistence type="predicted"/>
<evidence type="ECO:0000256" key="1">
    <source>
        <dbReference type="ARBA" id="ARBA00004370"/>
    </source>
</evidence>
<dbReference type="Proteomes" id="UP000054097">
    <property type="component" value="Unassembled WGS sequence"/>
</dbReference>
<keyword evidence="2 5" id="KW-0812">Transmembrane</keyword>
<dbReference type="EMBL" id="KN824277">
    <property type="protein sequence ID" value="KIM34048.1"/>
    <property type="molecule type" value="Genomic_DNA"/>
</dbReference>
<keyword evidence="3 5" id="KW-1133">Transmembrane helix</keyword>
<evidence type="ECO:0000256" key="3">
    <source>
        <dbReference type="ARBA" id="ARBA00022989"/>
    </source>
</evidence>
<evidence type="ECO:0000256" key="4">
    <source>
        <dbReference type="ARBA" id="ARBA00023136"/>
    </source>
</evidence>
<dbReference type="HOGENOM" id="CLU_100686_0_0_1"/>
<keyword evidence="4 5" id="KW-0472">Membrane</keyword>
<reference evidence="6 7" key="1">
    <citation type="submission" date="2014-04" db="EMBL/GenBank/DDBJ databases">
        <authorList>
            <consortium name="DOE Joint Genome Institute"/>
            <person name="Kuo A."/>
            <person name="Zuccaro A."/>
            <person name="Kohler A."/>
            <person name="Nagy L.G."/>
            <person name="Floudas D."/>
            <person name="Copeland A."/>
            <person name="Barry K.W."/>
            <person name="Cichocki N."/>
            <person name="Veneault-Fourrey C."/>
            <person name="LaButti K."/>
            <person name="Lindquist E.A."/>
            <person name="Lipzen A."/>
            <person name="Lundell T."/>
            <person name="Morin E."/>
            <person name="Murat C."/>
            <person name="Sun H."/>
            <person name="Tunlid A."/>
            <person name="Henrissat B."/>
            <person name="Grigoriev I.V."/>
            <person name="Hibbett D.S."/>
            <person name="Martin F."/>
            <person name="Nordberg H.P."/>
            <person name="Cantor M.N."/>
            <person name="Hua S.X."/>
        </authorList>
    </citation>
    <scope>NUCLEOTIDE SEQUENCE [LARGE SCALE GENOMIC DNA]</scope>
    <source>
        <strain evidence="6 7">MAFF 305830</strain>
    </source>
</reference>
<sequence>MWCTRWFIPLFLFPVPTTRPYFLVLFMISALFHARPCPYCIAILIGLFLTTCSWSSVTPSAFEQASLSALNATELDVTWQMSSIALLSRCWCDFQRTPFFGYYNTTQWEEDSIKRAVEAANITSALESTASDHVQSSQSKNPPSHPEKLPWLRWKYDLRPHGIDLIVDLGWRRSD</sequence>
<evidence type="ECO:0000313" key="7">
    <source>
        <dbReference type="Proteomes" id="UP000054097"/>
    </source>
</evidence>
<reference evidence="7" key="2">
    <citation type="submission" date="2015-01" db="EMBL/GenBank/DDBJ databases">
        <title>Evolutionary Origins and Diversification of the Mycorrhizal Mutualists.</title>
        <authorList>
            <consortium name="DOE Joint Genome Institute"/>
            <consortium name="Mycorrhizal Genomics Consortium"/>
            <person name="Kohler A."/>
            <person name="Kuo A."/>
            <person name="Nagy L.G."/>
            <person name="Floudas D."/>
            <person name="Copeland A."/>
            <person name="Barry K.W."/>
            <person name="Cichocki N."/>
            <person name="Veneault-Fourrey C."/>
            <person name="LaButti K."/>
            <person name="Lindquist E.A."/>
            <person name="Lipzen A."/>
            <person name="Lundell T."/>
            <person name="Morin E."/>
            <person name="Murat C."/>
            <person name="Riley R."/>
            <person name="Ohm R."/>
            <person name="Sun H."/>
            <person name="Tunlid A."/>
            <person name="Henrissat B."/>
            <person name="Grigoriev I.V."/>
            <person name="Hibbett D.S."/>
            <person name="Martin F."/>
        </authorList>
    </citation>
    <scope>NUCLEOTIDE SEQUENCE [LARGE SCALE GENOMIC DNA]</scope>
    <source>
        <strain evidence="7">MAFF 305830</strain>
    </source>
</reference>
<evidence type="ECO:0000256" key="2">
    <source>
        <dbReference type="ARBA" id="ARBA00022692"/>
    </source>
</evidence>
<dbReference type="PANTHER" id="PTHR13259:SF1">
    <property type="entry name" value="BLADDER CANCER-ASSOCIATED PROTEIN"/>
    <property type="match status" value="1"/>
</dbReference>
<dbReference type="Pfam" id="PF06726">
    <property type="entry name" value="BC10"/>
    <property type="match status" value="1"/>
</dbReference>
<evidence type="ECO:0000256" key="5">
    <source>
        <dbReference type="SAM" id="Phobius"/>
    </source>
</evidence>
<dbReference type="PANTHER" id="PTHR13259">
    <property type="entry name" value="BLADDER CANCER 10 KD PROTEIN HOMOLOG"/>
    <property type="match status" value="1"/>
</dbReference>
<organism evidence="6 7">
    <name type="scientific">Serendipita vermifera MAFF 305830</name>
    <dbReference type="NCBI Taxonomy" id="933852"/>
    <lineage>
        <taxon>Eukaryota</taxon>
        <taxon>Fungi</taxon>
        <taxon>Dikarya</taxon>
        <taxon>Basidiomycota</taxon>
        <taxon>Agaricomycotina</taxon>
        <taxon>Agaricomycetes</taxon>
        <taxon>Sebacinales</taxon>
        <taxon>Serendipitaceae</taxon>
        <taxon>Serendipita</taxon>
    </lineage>
</organism>